<evidence type="ECO:0000313" key="2">
    <source>
        <dbReference type="Proteomes" id="UP001150603"/>
    </source>
</evidence>
<organism evidence="1 2">
    <name type="scientific">Linderina macrospora</name>
    <dbReference type="NCBI Taxonomy" id="4868"/>
    <lineage>
        <taxon>Eukaryota</taxon>
        <taxon>Fungi</taxon>
        <taxon>Fungi incertae sedis</taxon>
        <taxon>Zoopagomycota</taxon>
        <taxon>Kickxellomycotina</taxon>
        <taxon>Kickxellomycetes</taxon>
        <taxon>Kickxellales</taxon>
        <taxon>Kickxellaceae</taxon>
        <taxon>Linderina</taxon>
    </lineage>
</organism>
<protein>
    <submittedName>
        <fullName evidence="1">Uncharacterized protein</fullName>
    </submittedName>
</protein>
<dbReference type="EMBL" id="JANBPW010002918">
    <property type="protein sequence ID" value="KAJ1939209.1"/>
    <property type="molecule type" value="Genomic_DNA"/>
</dbReference>
<name>A0ACC1J654_9FUNG</name>
<keyword evidence="2" id="KW-1185">Reference proteome</keyword>
<reference evidence="1" key="1">
    <citation type="submission" date="2022-07" db="EMBL/GenBank/DDBJ databases">
        <title>Phylogenomic reconstructions and comparative analyses of Kickxellomycotina fungi.</title>
        <authorList>
            <person name="Reynolds N.K."/>
            <person name="Stajich J.E."/>
            <person name="Barry K."/>
            <person name="Grigoriev I.V."/>
            <person name="Crous P."/>
            <person name="Smith M.E."/>
        </authorList>
    </citation>
    <scope>NUCLEOTIDE SEQUENCE</scope>
    <source>
        <strain evidence="1">NRRL 5244</strain>
    </source>
</reference>
<gene>
    <name evidence="1" type="ORF">FBU59_004201</name>
</gene>
<evidence type="ECO:0000313" key="1">
    <source>
        <dbReference type="EMBL" id="KAJ1939209.1"/>
    </source>
</evidence>
<sequence>MNPLGFMLLAVLCLAAYAQGAALPTPVSAETASTGPVSIDSATATVVVNIETNLSADLPRVLSEVRELEKMVEANGESEVASAESNVGRVAEEEEDFMGNI</sequence>
<accession>A0ACC1J654</accession>
<comment type="caution">
    <text evidence="1">The sequence shown here is derived from an EMBL/GenBank/DDBJ whole genome shotgun (WGS) entry which is preliminary data.</text>
</comment>
<dbReference type="Proteomes" id="UP001150603">
    <property type="component" value="Unassembled WGS sequence"/>
</dbReference>
<proteinExistence type="predicted"/>